<comment type="caution">
    <text evidence="3">The sequence shown here is derived from an EMBL/GenBank/DDBJ whole genome shotgun (WGS) entry which is preliminary data.</text>
</comment>
<accession>A0ABT5B601</accession>
<organism evidence="3 4">
    <name type="scientific">Nannocystis radixulma</name>
    <dbReference type="NCBI Taxonomy" id="2995305"/>
    <lineage>
        <taxon>Bacteria</taxon>
        <taxon>Pseudomonadati</taxon>
        <taxon>Myxococcota</taxon>
        <taxon>Polyangia</taxon>
        <taxon>Nannocystales</taxon>
        <taxon>Nannocystaceae</taxon>
        <taxon>Nannocystis</taxon>
    </lineage>
</organism>
<keyword evidence="4" id="KW-1185">Reference proteome</keyword>
<protein>
    <submittedName>
        <fullName evidence="3">DUF6263 family protein</fullName>
    </submittedName>
</protein>
<feature type="signal peptide" evidence="2">
    <location>
        <begin position="1"/>
        <end position="29"/>
    </location>
</feature>
<dbReference type="Pfam" id="PF19777">
    <property type="entry name" value="DUF6263"/>
    <property type="match status" value="1"/>
</dbReference>
<dbReference type="RefSeq" id="WP_271999341.1">
    <property type="nucleotide sequence ID" value="NZ_JAQNDN010000009.1"/>
</dbReference>
<evidence type="ECO:0000256" key="2">
    <source>
        <dbReference type="SAM" id="SignalP"/>
    </source>
</evidence>
<dbReference type="Proteomes" id="UP001217838">
    <property type="component" value="Unassembled WGS sequence"/>
</dbReference>
<keyword evidence="2" id="KW-0732">Signal</keyword>
<name>A0ABT5B601_9BACT</name>
<gene>
    <name evidence="3" type="ORF">POL58_17440</name>
</gene>
<dbReference type="EMBL" id="JAQNDN010000009">
    <property type="protein sequence ID" value="MDC0669541.1"/>
    <property type="molecule type" value="Genomic_DNA"/>
</dbReference>
<feature type="compositionally biased region" description="Low complexity" evidence="1">
    <location>
        <begin position="34"/>
        <end position="48"/>
    </location>
</feature>
<evidence type="ECO:0000313" key="4">
    <source>
        <dbReference type="Proteomes" id="UP001217838"/>
    </source>
</evidence>
<feature type="chain" id="PRO_5045643242" evidence="2">
    <location>
        <begin position="30"/>
        <end position="353"/>
    </location>
</feature>
<evidence type="ECO:0000313" key="3">
    <source>
        <dbReference type="EMBL" id="MDC0669541.1"/>
    </source>
</evidence>
<reference evidence="3 4" key="1">
    <citation type="submission" date="2022-11" db="EMBL/GenBank/DDBJ databases">
        <title>Minimal conservation of predation-associated metabolite biosynthetic gene clusters underscores biosynthetic potential of Myxococcota including descriptions for ten novel species: Archangium lansinium sp. nov., Myxococcus landrumus sp. nov., Nannocystis bai.</title>
        <authorList>
            <person name="Ahearne A."/>
            <person name="Stevens C."/>
            <person name="Dowd S."/>
        </authorList>
    </citation>
    <scope>NUCLEOTIDE SEQUENCE [LARGE SCALE GENOMIC DNA]</scope>
    <source>
        <strain evidence="3 4">NCELM</strain>
    </source>
</reference>
<sequence length="353" mass="37384">MSLRPRLRVLCVPLAAAALHLFGCQPVDSKTDAKPAPAKTEAAPTKTEVPPPAPAVAAPDTKPAPPATPDTAAPASEGSVVALVDAGGEPREPLRLKLTAGQEQVMIMTMRMGMAMQVGPNKMPKTDIPAMQMTMNLKVSEITGEGDIRSEFSLDKIEVLPDKTTPQAMVDQLKAVLGTMTKMSGTSTITPRGIVKSADFNIPPDVNPQIKQTVESMRQQINQMSVPFPEEALGVGAKWTVTQHLEQQGMKLQQVATWELKGRDGSVVQLASTIVQTAAPQAIEAPGMPAGAKVSLDRLDSTGSGTTQVDLTHVAPVKGDMKLTSSIAMTTDANGMKMPMTMEMDMNLEISGK</sequence>
<proteinExistence type="predicted"/>
<dbReference type="InterPro" id="IPR046230">
    <property type="entry name" value="DUF6263"/>
</dbReference>
<evidence type="ECO:0000256" key="1">
    <source>
        <dbReference type="SAM" id="MobiDB-lite"/>
    </source>
</evidence>
<feature type="region of interest" description="Disordered" evidence="1">
    <location>
        <begin position="27"/>
        <end position="75"/>
    </location>
</feature>